<evidence type="ECO:0000256" key="6">
    <source>
        <dbReference type="SAM" id="MobiDB-lite"/>
    </source>
</evidence>
<organism evidence="8 9">
    <name type="scientific">Melghirimyces thermohalophilus</name>
    <dbReference type="NCBI Taxonomy" id="1236220"/>
    <lineage>
        <taxon>Bacteria</taxon>
        <taxon>Bacillati</taxon>
        <taxon>Bacillota</taxon>
        <taxon>Bacilli</taxon>
        <taxon>Bacillales</taxon>
        <taxon>Thermoactinomycetaceae</taxon>
        <taxon>Melghirimyces</taxon>
    </lineage>
</organism>
<dbReference type="InterPro" id="IPR019108">
    <property type="entry name" value="Caa3_assmbl_CtaG-rel"/>
</dbReference>
<protein>
    <submittedName>
        <fullName evidence="8">Putative membrane protein</fullName>
    </submittedName>
</protein>
<evidence type="ECO:0000256" key="5">
    <source>
        <dbReference type="ARBA" id="ARBA00023136"/>
    </source>
</evidence>
<keyword evidence="5 7" id="KW-0472">Membrane</keyword>
<feature type="transmembrane region" description="Helical" evidence="7">
    <location>
        <begin position="124"/>
        <end position="143"/>
    </location>
</feature>
<dbReference type="GO" id="GO:0005886">
    <property type="term" value="C:plasma membrane"/>
    <property type="evidence" value="ECO:0007669"/>
    <property type="project" value="UniProtKB-SubCell"/>
</dbReference>
<evidence type="ECO:0000256" key="7">
    <source>
        <dbReference type="SAM" id="Phobius"/>
    </source>
</evidence>
<dbReference type="OrthoDB" id="128422at2"/>
<dbReference type="RefSeq" id="WP_091566314.1">
    <property type="nucleotide sequence ID" value="NZ_FMZA01000002.1"/>
</dbReference>
<keyword evidence="4 7" id="KW-1133">Transmembrane helix</keyword>
<keyword evidence="9" id="KW-1185">Reference proteome</keyword>
<accession>A0A1G6IJ89</accession>
<dbReference type="Pfam" id="PF09678">
    <property type="entry name" value="Caa3_CtaG"/>
    <property type="match status" value="1"/>
</dbReference>
<dbReference type="Proteomes" id="UP000199387">
    <property type="component" value="Unassembled WGS sequence"/>
</dbReference>
<evidence type="ECO:0000256" key="2">
    <source>
        <dbReference type="ARBA" id="ARBA00022475"/>
    </source>
</evidence>
<sequence length="300" mass="33619">MEALIGAFLTPGMWNVALNMVMVSVASLYLLAIGVARHRFPRATSVSPGRKMLFLIGLALLYLALGSPLYEIGHELFSAHMLQQSILYLVMPPLLIRGIPDWMWRWALTHPPVRKWADWGRRPIVGLVLFNGLFSFYHVPWIFDSLMGNEGYHLISHAILTLAAFQMWWPVMTPLEEETVLSPLRKLAYIAAAGILLTPACALIIFADHLLFASFSQTSALFPVLAPRYDQQFGGVIMKIMQEITYGIALGHVFWKWIRREGQANQYGVPDNGPEAHMIEGENRAPDPPVTAKGSGLLRN</sequence>
<evidence type="ECO:0000256" key="3">
    <source>
        <dbReference type="ARBA" id="ARBA00022692"/>
    </source>
</evidence>
<feature type="region of interest" description="Disordered" evidence="6">
    <location>
        <begin position="269"/>
        <end position="300"/>
    </location>
</feature>
<feature type="transmembrane region" description="Helical" evidence="7">
    <location>
        <begin position="187"/>
        <end position="212"/>
    </location>
</feature>
<evidence type="ECO:0000313" key="8">
    <source>
        <dbReference type="EMBL" id="SDC05786.1"/>
    </source>
</evidence>
<feature type="transmembrane region" description="Helical" evidence="7">
    <location>
        <begin position="12"/>
        <end position="31"/>
    </location>
</feature>
<evidence type="ECO:0000313" key="9">
    <source>
        <dbReference type="Proteomes" id="UP000199387"/>
    </source>
</evidence>
<feature type="transmembrane region" description="Helical" evidence="7">
    <location>
        <begin position="155"/>
        <end position="175"/>
    </location>
</feature>
<comment type="subcellular location">
    <subcellularLocation>
        <location evidence="1">Cell membrane</location>
        <topology evidence="1">Multi-pass membrane protein</topology>
    </subcellularLocation>
</comment>
<feature type="transmembrane region" description="Helical" evidence="7">
    <location>
        <begin position="52"/>
        <end position="70"/>
    </location>
</feature>
<keyword evidence="3 7" id="KW-0812">Transmembrane</keyword>
<reference evidence="8 9" key="1">
    <citation type="submission" date="2016-10" db="EMBL/GenBank/DDBJ databases">
        <authorList>
            <person name="de Groot N.N."/>
        </authorList>
    </citation>
    <scope>NUCLEOTIDE SEQUENCE [LARGE SCALE GENOMIC DNA]</scope>
    <source>
        <strain evidence="8 9">DSM 45514</strain>
    </source>
</reference>
<evidence type="ECO:0000256" key="4">
    <source>
        <dbReference type="ARBA" id="ARBA00022989"/>
    </source>
</evidence>
<dbReference type="EMBL" id="FMZA01000002">
    <property type="protein sequence ID" value="SDC05786.1"/>
    <property type="molecule type" value="Genomic_DNA"/>
</dbReference>
<gene>
    <name evidence="8" type="ORF">SAMN04488112_102235</name>
</gene>
<dbReference type="STRING" id="1236220.SAMN04488112_102235"/>
<feature type="transmembrane region" description="Helical" evidence="7">
    <location>
        <begin position="76"/>
        <end position="96"/>
    </location>
</feature>
<dbReference type="AlphaFoldDB" id="A0A1G6IJ89"/>
<feature type="transmembrane region" description="Helical" evidence="7">
    <location>
        <begin position="232"/>
        <end position="255"/>
    </location>
</feature>
<evidence type="ECO:0000256" key="1">
    <source>
        <dbReference type="ARBA" id="ARBA00004651"/>
    </source>
</evidence>
<proteinExistence type="predicted"/>
<name>A0A1G6IJ89_9BACL</name>
<keyword evidence="2" id="KW-1003">Cell membrane</keyword>